<reference evidence="3" key="1">
    <citation type="submission" date="2018-05" db="EMBL/GenBank/DDBJ databases">
        <authorList>
            <person name="Lanie J.A."/>
            <person name="Ng W.-L."/>
            <person name="Kazmierczak K.M."/>
            <person name="Andrzejewski T.M."/>
            <person name="Davidsen T.M."/>
            <person name="Wayne K.J."/>
            <person name="Tettelin H."/>
            <person name="Glass J.I."/>
            <person name="Rusch D."/>
            <person name="Podicherti R."/>
            <person name="Tsui H.-C.T."/>
            <person name="Winkler M.E."/>
        </authorList>
    </citation>
    <scope>NUCLEOTIDE SEQUENCE</scope>
</reference>
<name>A0A383CN98_9ZZZZ</name>
<dbReference type="AlphaFoldDB" id="A0A383CN98"/>
<feature type="non-terminal residue" evidence="3">
    <location>
        <position position="163"/>
    </location>
</feature>
<evidence type="ECO:0000313" key="3">
    <source>
        <dbReference type="EMBL" id="SVE33601.1"/>
    </source>
</evidence>
<dbReference type="Gene3D" id="3.30.390.10">
    <property type="entry name" value="Enolase-like, N-terminal domain"/>
    <property type="match status" value="1"/>
</dbReference>
<protein>
    <recommendedName>
        <fullName evidence="2">Mandelate racemase/muconate lactonizing enzyme N-terminal domain-containing protein</fullName>
    </recommendedName>
</protein>
<dbReference type="InterPro" id="IPR036849">
    <property type="entry name" value="Enolase-like_C_sf"/>
</dbReference>
<dbReference type="Gene3D" id="3.20.20.120">
    <property type="entry name" value="Enolase-like C-terminal domain"/>
    <property type="match status" value="1"/>
</dbReference>
<keyword evidence="1" id="KW-0456">Lyase</keyword>
<dbReference type="PROSITE" id="PS00908">
    <property type="entry name" value="MR_MLE_1"/>
    <property type="match status" value="1"/>
</dbReference>
<dbReference type="SUPFAM" id="SSF51604">
    <property type="entry name" value="Enolase C-terminal domain-like"/>
    <property type="match status" value="1"/>
</dbReference>
<dbReference type="PANTHER" id="PTHR48080">
    <property type="entry name" value="D-GALACTONATE DEHYDRATASE-RELATED"/>
    <property type="match status" value="1"/>
</dbReference>
<dbReference type="EMBL" id="UINC01210231">
    <property type="protein sequence ID" value="SVE33601.1"/>
    <property type="molecule type" value="Genomic_DNA"/>
</dbReference>
<dbReference type="InterPro" id="IPR018110">
    <property type="entry name" value="Mandel_Rmase/mucon_lact_enz_CS"/>
</dbReference>
<gene>
    <name evidence="3" type="ORF">METZ01_LOCUS486455</name>
</gene>
<dbReference type="PANTHER" id="PTHR48080:SF2">
    <property type="entry name" value="D-GALACTONATE DEHYDRATASE"/>
    <property type="match status" value="1"/>
</dbReference>
<dbReference type="InterPro" id="IPR034593">
    <property type="entry name" value="DgoD-like"/>
</dbReference>
<sequence>MKITAIKTFVTNAGSFSRALLKVETDEGLYGWGEAYSTGPDLSVEPVADYLFKLIGGEDPRRIEFIMMKLMQEFRFPPGGVGLPAISALDHALWDISGKAAGLPVYMLLGGAVRDRIRVYRGAGGRNGKETAEAAHKLHESRGFTAFKTGPYMIDPDASRWGR</sequence>
<dbReference type="Pfam" id="PF02746">
    <property type="entry name" value="MR_MLE_N"/>
    <property type="match status" value="1"/>
</dbReference>
<accession>A0A383CN98</accession>
<dbReference type="InterPro" id="IPR013341">
    <property type="entry name" value="Mandelate_racemase_N_dom"/>
</dbReference>
<dbReference type="SUPFAM" id="SSF54826">
    <property type="entry name" value="Enolase N-terminal domain-like"/>
    <property type="match status" value="1"/>
</dbReference>
<dbReference type="GO" id="GO:0009063">
    <property type="term" value="P:amino acid catabolic process"/>
    <property type="evidence" value="ECO:0007669"/>
    <property type="project" value="InterPro"/>
</dbReference>
<feature type="domain" description="Mandelate racemase/muconate lactonizing enzyme N-terminal" evidence="2">
    <location>
        <begin position="7"/>
        <end position="110"/>
    </location>
</feature>
<evidence type="ECO:0000259" key="2">
    <source>
        <dbReference type="Pfam" id="PF02746"/>
    </source>
</evidence>
<dbReference type="InterPro" id="IPR029017">
    <property type="entry name" value="Enolase-like_N"/>
</dbReference>
<organism evidence="3">
    <name type="scientific">marine metagenome</name>
    <dbReference type="NCBI Taxonomy" id="408172"/>
    <lineage>
        <taxon>unclassified sequences</taxon>
        <taxon>metagenomes</taxon>
        <taxon>ecological metagenomes</taxon>
    </lineage>
</organism>
<proteinExistence type="predicted"/>
<evidence type="ECO:0000256" key="1">
    <source>
        <dbReference type="ARBA" id="ARBA00023239"/>
    </source>
</evidence>
<dbReference type="GO" id="GO:0016829">
    <property type="term" value="F:lyase activity"/>
    <property type="evidence" value="ECO:0007669"/>
    <property type="project" value="UniProtKB-KW"/>
</dbReference>